<dbReference type="EMBL" id="MU273492">
    <property type="protein sequence ID" value="KAI0034919.1"/>
    <property type="molecule type" value="Genomic_DNA"/>
</dbReference>
<name>A0ACB8QSY0_9AGAM</name>
<dbReference type="Proteomes" id="UP000814128">
    <property type="component" value="Unassembled WGS sequence"/>
</dbReference>
<accession>A0ACB8QSY0</accession>
<keyword evidence="2" id="KW-1185">Reference proteome</keyword>
<sequence>MSSVRYQIVPGFFIQDTKQDNEPIGPTPPFFGLISGSWSLFRTSIERLNGQGPPRKVLFLGRHGQGWHNVAEAKYRTKSWDEKWALLDGDGEIIWGPDPLLTALGEEQAVQAHDAWKREIDVGAPIPTRFICSPMHRALRTYEISWGDIVSAKEVPPLILENAREHYGEHTCDKRRTRSEIARDFPNHVFEDGFAEEDVLWTHERETYDHIDERAKALLDTIFTNYTDHTYISITGHSGIFNGIFRVIGRGNYPLPTGGIFVAVVQQLQEM</sequence>
<evidence type="ECO:0000313" key="1">
    <source>
        <dbReference type="EMBL" id="KAI0034919.1"/>
    </source>
</evidence>
<organism evidence="1 2">
    <name type="scientific">Vararia minispora EC-137</name>
    <dbReference type="NCBI Taxonomy" id="1314806"/>
    <lineage>
        <taxon>Eukaryota</taxon>
        <taxon>Fungi</taxon>
        <taxon>Dikarya</taxon>
        <taxon>Basidiomycota</taxon>
        <taxon>Agaricomycotina</taxon>
        <taxon>Agaricomycetes</taxon>
        <taxon>Russulales</taxon>
        <taxon>Lachnocladiaceae</taxon>
        <taxon>Vararia</taxon>
    </lineage>
</organism>
<protein>
    <submittedName>
        <fullName evidence="1">Phosphoglycerate mutase</fullName>
    </submittedName>
</protein>
<evidence type="ECO:0000313" key="2">
    <source>
        <dbReference type="Proteomes" id="UP000814128"/>
    </source>
</evidence>
<comment type="caution">
    <text evidence="1">The sequence shown here is derived from an EMBL/GenBank/DDBJ whole genome shotgun (WGS) entry which is preliminary data.</text>
</comment>
<proteinExistence type="predicted"/>
<gene>
    <name evidence="1" type="ORF">K488DRAFT_83523</name>
</gene>
<reference evidence="1" key="1">
    <citation type="submission" date="2021-02" db="EMBL/GenBank/DDBJ databases">
        <authorList>
            <consortium name="DOE Joint Genome Institute"/>
            <person name="Ahrendt S."/>
            <person name="Looney B.P."/>
            <person name="Miyauchi S."/>
            <person name="Morin E."/>
            <person name="Drula E."/>
            <person name="Courty P.E."/>
            <person name="Chicoki N."/>
            <person name="Fauchery L."/>
            <person name="Kohler A."/>
            <person name="Kuo A."/>
            <person name="Labutti K."/>
            <person name="Pangilinan J."/>
            <person name="Lipzen A."/>
            <person name="Riley R."/>
            <person name="Andreopoulos W."/>
            <person name="He G."/>
            <person name="Johnson J."/>
            <person name="Barry K.W."/>
            <person name="Grigoriev I.V."/>
            <person name="Nagy L."/>
            <person name="Hibbett D."/>
            <person name="Henrissat B."/>
            <person name="Matheny P.B."/>
            <person name="Labbe J."/>
            <person name="Martin F."/>
        </authorList>
    </citation>
    <scope>NUCLEOTIDE SEQUENCE</scope>
    <source>
        <strain evidence="1">EC-137</strain>
    </source>
</reference>
<reference evidence="1" key="2">
    <citation type="journal article" date="2022" name="New Phytol.">
        <title>Evolutionary transition to the ectomycorrhizal habit in the genomes of a hyperdiverse lineage of mushroom-forming fungi.</title>
        <authorList>
            <person name="Looney B."/>
            <person name="Miyauchi S."/>
            <person name="Morin E."/>
            <person name="Drula E."/>
            <person name="Courty P.E."/>
            <person name="Kohler A."/>
            <person name="Kuo A."/>
            <person name="LaButti K."/>
            <person name="Pangilinan J."/>
            <person name="Lipzen A."/>
            <person name="Riley R."/>
            <person name="Andreopoulos W."/>
            <person name="He G."/>
            <person name="Johnson J."/>
            <person name="Nolan M."/>
            <person name="Tritt A."/>
            <person name="Barry K.W."/>
            <person name="Grigoriev I.V."/>
            <person name="Nagy L.G."/>
            <person name="Hibbett D."/>
            <person name="Henrissat B."/>
            <person name="Matheny P.B."/>
            <person name="Labbe J."/>
            <person name="Martin F.M."/>
        </authorList>
    </citation>
    <scope>NUCLEOTIDE SEQUENCE</scope>
    <source>
        <strain evidence="1">EC-137</strain>
    </source>
</reference>